<evidence type="ECO:0000313" key="3">
    <source>
        <dbReference type="Proteomes" id="UP001235094"/>
    </source>
</evidence>
<organism evidence="2 3">
    <name type="scientific">Ancylobacter amanitiformis</name>
    <dbReference type="NCBI Taxonomy" id="217069"/>
    <lineage>
        <taxon>Bacteria</taxon>
        <taxon>Pseudomonadati</taxon>
        <taxon>Pseudomonadota</taxon>
        <taxon>Alphaproteobacteria</taxon>
        <taxon>Hyphomicrobiales</taxon>
        <taxon>Xanthobacteraceae</taxon>
        <taxon>Ancylobacter</taxon>
    </lineage>
</organism>
<dbReference type="Proteomes" id="UP001235094">
    <property type="component" value="Unassembled WGS sequence"/>
</dbReference>
<feature type="transmembrane region" description="Helical" evidence="1">
    <location>
        <begin position="131"/>
        <end position="155"/>
    </location>
</feature>
<keyword evidence="1" id="KW-1133">Transmembrane helix</keyword>
<keyword evidence="1" id="KW-0812">Transmembrane</keyword>
<dbReference type="RefSeq" id="WP_306889359.1">
    <property type="nucleotide sequence ID" value="NZ_JAUSVR010000004.1"/>
</dbReference>
<name>A0ABU0LPJ3_9HYPH</name>
<proteinExistence type="predicted"/>
<gene>
    <name evidence="2" type="ORF">QOZ99_001511</name>
</gene>
<keyword evidence="1" id="KW-0472">Membrane</keyword>
<reference evidence="2 3" key="1">
    <citation type="submission" date="2023-07" db="EMBL/GenBank/DDBJ databases">
        <title>Genomic Encyclopedia of Type Strains, Phase IV (KMG-IV): sequencing the most valuable type-strain genomes for metagenomic binning, comparative biology and taxonomic classification.</title>
        <authorList>
            <person name="Goeker M."/>
        </authorList>
    </citation>
    <scope>NUCLEOTIDE SEQUENCE [LARGE SCALE GENOMIC DNA]</scope>
    <source>
        <strain evidence="2 3">DSM 15561</strain>
    </source>
</reference>
<evidence type="ECO:0000313" key="2">
    <source>
        <dbReference type="EMBL" id="MDQ0510623.1"/>
    </source>
</evidence>
<keyword evidence="3" id="KW-1185">Reference proteome</keyword>
<comment type="caution">
    <text evidence="2">The sequence shown here is derived from an EMBL/GenBank/DDBJ whole genome shotgun (WGS) entry which is preliminary data.</text>
</comment>
<evidence type="ECO:0000256" key="1">
    <source>
        <dbReference type="SAM" id="Phobius"/>
    </source>
</evidence>
<protein>
    <submittedName>
        <fullName evidence="2">Uncharacterized protein</fullName>
    </submittedName>
</protein>
<accession>A0ABU0LPJ3</accession>
<dbReference type="EMBL" id="JAUSVR010000004">
    <property type="protein sequence ID" value="MDQ0510623.1"/>
    <property type="molecule type" value="Genomic_DNA"/>
</dbReference>
<sequence>MTELAPDYTPAFILPPPRHADLYQDVAHLVAAEARKMGGGMPNPPSQEEREAYLDETAPRLWFWGEGIFVTLPVLGSAHMRRGDDDAPAFRCVRKGWVELRALGCRFQMVMPERGSGAYILVPEALQRIGHWPWCVLGVPVLLAALVPAMLYRAAFGENSWRVRRLWMRLMWKLRPAFMDAKVGAWRVQDEVDASASRLMRAKWAADDAARQAAREAAFEAEVERRLAERLASASGA</sequence>